<keyword evidence="3" id="KW-1185">Reference proteome</keyword>
<gene>
    <name evidence="2" type="ORF">TKK_000303</name>
</gene>
<evidence type="ECO:0000313" key="2">
    <source>
        <dbReference type="EMBL" id="KAL3407624.1"/>
    </source>
</evidence>
<sequence>MVFERDNEYRHNAKYLQQNPPHMKSRDQVAIRQRALADNAATATLHAEQQQRADAAAAAVAPPRYINCVAEKLPAFWIDNPAFSFAQAEMQFALADVTVKLTKYYHVISLLDVRAAVKVEKIISDPPDDLPSTNLRRYLIKRLSTSEKQRVRQLLHDEKLGDCKP</sequence>
<accession>A0ABD2XRN1</accession>
<dbReference type="PANTHER" id="PTHR33327">
    <property type="entry name" value="ENDONUCLEASE"/>
    <property type="match status" value="1"/>
</dbReference>
<comment type="caution">
    <text evidence="2">The sequence shown here is derived from an EMBL/GenBank/DDBJ whole genome shotgun (WGS) entry which is preliminary data.</text>
</comment>
<dbReference type="AlphaFoldDB" id="A0ABD2XRN1"/>
<dbReference type="EMBL" id="JBJJXI010000003">
    <property type="protein sequence ID" value="KAL3407624.1"/>
    <property type="molecule type" value="Genomic_DNA"/>
</dbReference>
<dbReference type="InterPro" id="IPR055469">
    <property type="entry name" value="DUF7041"/>
</dbReference>
<evidence type="ECO:0000259" key="1">
    <source>
        <dbReference type="Pfam" id="PF23055"/>
    </source>
</evidence>
<name>A0ABD2XRN1_9HYME</name>
<protein>
    <recommendedName>
        <fullName evidence="1">DUF7041 domain-containing protein</fullName>
    </recommendedName>
</protein>
<proteinExistence type="predicted"/>
<feature type="domain" description="DUF7041" evidence="1">
    <location>
        <begin position="73"/>
        <end position="155"/>
    </location>
</feature>
<evidence type="ECO:0000313" key="3">
    <source>
        <dbReference type="Proteomes" id="UP001627154"/>
    </source>
</evidence>
<reference evidence="2 3" key="1">
    <citation type="journal article" date="2024" name="bioRxiv">
        <title>A reference genome for Trichogramma kaykai: A tiny desert-dwelling parasitoid wasp with competing sex-ratio distorters.</title>
        <authorList>
            <person name="Culotta J."/>
            <person name="Lindsey A.R."/>
        </authorList>
    </citation>
    <scope>NUCLEOTIDE SEQUENCE [LARGE SCALE GENOMIC DNA]</scope>
    <source>
        <strain evidence="2 3">KSX58</strain>
    </source>
</reference>
<dbReference type="Proteomes" id="UP001627154">
    <property type="component" value="Unassembled WGS sequence"/>
</dbReference>
<dbReference type="Pfam" id="PF23055">
    <property type="entry name" value="DUF7041"/>
    <property type="match status" value="1"/>
</dbReference>
<dbReference type="PANTHER" id="PTHR33327:SF3">
    <property type="entry name" value="RNA-DIRECTED DNA POLYMERASE"/>
    <property type="match status" value="1"/>
</dbReference>
<organism evidence="2 3">
    <name type="scientific">Trichogramma kaykai</name>
    <dbReference type="NCBI Taxonomy" id="54128"/>
    <lineage>
        <taxon>Eukaryota</taxon>
        <taxon>Metazoa</taxon>
        <taxon>Ecdysozoa</taxon>
        <taxon>Arthropoda</taxon>
        <taxon>Hexapoda</taxon>
        <taxon>Insecta</taxon>
        <taxon>Pterygota</taxon>
        <taxon>Neoptera</taxon>
        <taxon>Endopterygota</taxon>
        <taxon>Hymenoptera</taxon>
        <taxon>Apocrita</taxon>
        <taxon>Proctotrupomorpha</taxon>
        <taxon>Chalcidoidea</taxon>
        <taxon>Trichogrammatidae</taxon>
        <taxon>Trichogramma</taxon>
    </lineage>
</organism>